<gene>
    <name evidence="3" type="primary">RvY_02823-1</name>
    <name evidence="3" type="synonym">RvY_02823.1</name>
    <name evidence="3" type="ORF">RvY_02823</name>
</gene>
<organism evidence="3 4">
    <name type="scientific">Ramazzottius varieornatus</name>
    <name type="common">Water bear</name>
    <name type="synonym">Tardigrade</name>
    <dbReference type="NCBI Taxonomy" id="947166"/>
    <lineage>
        <taxon>Eukaryota</taxon>
        <taxon>Metazoa</taxon>
        <taxon>Ecdysozoa</taxon>
        <taxon>Tardigrada</taxon>
        <taxon>Eutardigrada</taxon>
        <taxon>Parachela</taxon>
        <taxon>Hypsibioidea</taxon>
        <taxon>Ramazzottiidae</taxon>
        <taxon>Ramazzottius</taxon>
    </lineage>
</organism>
<sequence>MARLICLLAVVFAVLGCLSEYCNAGIPNGLRNLVKRASPHSQRVVDPKVGDAENLELQPIFLHGQHRSGGVSGAGGVSPPEAASGEAGTMSITQMQQLLAALAPLMASAPAAAPGPSPPPEYG</sequence>
<comment type="caution">
    <text evidence="3">The sequence shown here is derived from an EMBL/GenBank/DDBJ whole genome shotgun (WGS) entry which is preliminary data.</text>
</comment>
<accession>A0A1D1UVK3</accession>
<keyword evidence="2" id="KW-0732">Signal</keyword>
<keyword evidence="4" id="KW-1185">Reference proteome</keyword>
<protein>
    <submittedName>
        <fullName evidence="3">Uncharacterized protein</fullName>
    </submittedName>
</protein>
<proteinExistence type="predicted"/>
<evidence type="ECO:0000256" key="2">
    <source>
        <dbReference type="SAM" id="SignalP"/>
    </source>
</evidence>
<evidence type="ECO:0000313" key="4">
    <source>
        <dbReference type="Proteomes" id="UP000186922"/>
    </source>
</evidence>
<evidence type="ECO:0000313" key="3">
    <source>
        <dbReference type="EMBL" id="GAU90403.1"/>
    </source>
</evidence>
<dbReference type="PROSITE" id="PS51257">
    <property type="entry name" value="PROKAR_LIPOPROTEIN"/>
    <property type="match status" value="1"/>
</dbReference>
<dbReference type="Proteomes" id="UP000186922">
    <property type="component" value="Unassembled WGS sequence"/>
</dbReference>
<dbReference type="AlphaFoldDB" id="A0A1D1UVK3"/>
<feature type="chain" id="PRO_5008897676" evidence="2">
    <location>
        <begin position="25"/>
        <end position="123"/>
    </location>
</feature>
<feature type="region of interest" description="Disordered" evidence="1">
    <location>
        <begin position="68"/>
        <end position="87"/>
    </location>
</feature>
<name>A0A1D1UVK3_RAMVA</name>
<feature type="signal peptide" evidence="2">
    <location>
        <begin position="1"/>
        <end position="24"/>
    </location>
</feature>
<reference evidence="3 4" key="1">
    <citation type="journal article" date="2016" name="Nat. Commun.">
        <title>Extremotolerant tardigrade genome and improved radiotolerance of human cultured cells by tardigrade-unique protein.</title>
        <authorList>
            <person name="Hashimoto T."/>
            <person name="Horikawa D.D."/>
            <person name="Saito Y."/>
            <person name="Kuwahara H."/>
            <person name="Kozuka-Hata H."/>
            <person name="Shin-I T."/>
            <person name="Minakuchi Y."/>
            <person name="Ohishi K."/>
            <person name="Motoyama A."/>
            <person name="Aizu T."/>
            <person name="Enomoto A."/>
            <person name="Kondo K."/>
            <person name="Tanaka S."/>
            <person name="Hara Y."/>
            <person name="Koshikawa S."/>
            <person name="Sagara H."/>
            <person name="Miura T."/>
            <person name="Yokobori S."/>
            <person name="Miyagawa K."/>
            <person name="Suzuki Y."/>
            <person name="Kubo T."/>
            <person name="Oyama M."/>
            <person name="Kohara Y."/>
            <person name="Fujiyama A."/>
            <person name="Arakawa K."/>
            <person name="Katayama T."/>
            <person name="Toyoda A."/>
            <person name="Kunieda T."/>
        </authorList>
    </citation>
    <scope>NUCLEOTIDE SEQUENCE [LARGE SCALE GENOMIC DNA]</scope>
    <source>
        <strain evidence="3 4">YOKOZUNA-1</strain>
    </source>
</reference>
<dbReference type="EMBL" id="BDGG01000001">
    <property type="protein sequence ID" value="GAU90403.1"/>
    <property type="molecule type" value="Genomic_DNA"/>
</dbReference>
<evidence type="ECO:0000256" key="1">
    <source>
        <dbReference type="SAM" id="MobiDB-lite"/>
    </source>
</evidence>